<dbReference type="PRINTS" id="PR00114">
    <property type="entry name" value="STPHPHTASE"/>
</dbReference>
<dbReference type="EMBL" id="HBKN01049273">
    <property type="protein sequence ID" value="CAE2339903.1"/>
    <property type="molecule type" value="Transcribed_RNA"/>
</dbReference>
<reference evidence="2" key="1">
    <citation type="submission" date="2021-01" db="EMBL/GenBank/DDBJ databases">
        <authorList>
            <person name="Corre E."/>
            <person name="Pelletier E."/>
            <person name="Niang G."/>
            <person name="Scheremetjew M."/>
            <person name="Finn R."/>
            <person name="Kale V."/>
            <person name="Holt S."/>
            <person name="Cochrane G."/>
            <person name="Meng A."/>
            <person name="Brown T."/>
            <person name="Cohen L."/>
        </authorList>
    </citation>
    <scope>NUCLEOTIDE SEQUENCE</scope>
    <source>
        <strain evidence="2">CCMP 2712</strain>
    </source>
</reference>
<dbReference type="SUPFAM" id="SSF56300">
    <property type="entry name" value="Metallo-dependent phosphatases"/>
    <property type="match status" value="1"/>
</dbReference>
<dbReference type="PANTHER" id="PTHR46422">
    <property type="entry name" value="SERINE/THREONINE-PROTEIN PHOSPHATASE BSL3"/>
    <property type="match status" value="1"/>
</dbReference>
<dbReference type="Pfam" id="PF00149">
    <property type="entry name" value="Metallophos"/>
    <property type="match status" value="1"/>
</dbReference>
<proteinExistence type="predicted"/>
<dbReference type="InterPro" id="IPR004843">
    <property type="entry name" value="Calcineurin-like_PHP"/>
</dbReference>
<dbReference type="PANTHER" id="PTHR46422:SF7">
    <property type="entry name" value="SERINE_THREONINE-PROTEIN PHOSPHATASE BSL2-RELATED"/>
    <property type="match status" value="1"/>
</dbReference>
<sequence length="601" mass="67646">MDVPPRDRLLQALGLNDALRTKRDVAFEEFARFGGGSAQLDEETFAVAVEQEWGVSRKAARACFDLKNSLLGGARNLEKEDYAIIRLAVLDQDGMSVPRTEELRTDFLFNFYRANKSDVVSEAGIERFIQDLCRGRKHVLEIKKILGLDRTCVLSRDQFRQGLADSSLLNKALLSPHDLIHVKYPRSDVAGIDYRVVLQDTEVSARADGEFDRISNRISAAAVNHDFVLDAAMLPDPSKGAQEQLLCWRGPLAAREGTEEYQLAALVVRQAMDLVKLVGEESDMLDQEWMVKSSLQILLGTENMSELSQRVVMLSRAARVRFVAQPSLVRVNSPCKIFGDLHGQLRDLLLLFSRFCFPTQYGGDIETTAYVFNGDFVDRGAHQLEVVVLLFALKVLYPSRVFLTRGNHEFREMNERMGSLGFKHVCQYQYGLEGGDQVYQEVVETFAWLPLAALVSSSILVLHGGIGDGGWGLQQLADARRPRREEGVQQDCVHQAMWSDPSDSDAFMHNGIHANPRGDNIATFGPDVTAEFCRREKIELIVRSHQIVRHGYKYMHRGRLLTIFSARNYCEGSNDGAILLISRDDEGNLRVRPKRLVALER</sequence>
<protein>
    <recommendedName>
        <fullName evidence="1">Serine/threonine specific protein phosphatases domain-containing protein</fullName>
    </recommendedName>
</protein>
<accession>A0A7S4PML4</accession>
<dbReference type="SMART" id="SM00156">
    <property type="entry name" value="PP2Ac"/>
    <property type="match status" value="1"/>
</dbReference>
<organism evidence="2">
    <name type="scientific">Guillardia theta</name>
    <name type="common">Cryptophyte</name>
    <name type="synonym">Cryptomonas phi</name>
    <dbReference type="NCBI Taxonomy" id="55529"/>
    <lineage>
        <taxon>Eukaryota</taxon>
        <taxon>Cryptophyceae</taxon>
        <taxon>Pyrenomonadales</taxon>
        <taxon>Geminigeraceae</taxon>
        <taxon>Guillardia</taxon>
    </lineage>
</organism>
<evidence type="ECO:0000259" key="1">
    <source>
        <dbReference type="SMART" id="SM00156"/>
    </source>
</evidence>
<dbReference type="InterPro" id="IPR029052">
    <property type="entry name" value="Metallo-depent_PP-like"/>
</dbReference>
<dbReference type="InterPro" id="IPR006186">
    <property type="entry name" value="Ser/Thr-sp_prot-phosphatase"/>
</dbReference>
<gene>
    <name evidence="2" type="ORF">GTHE00462_LOCUS38519</name>
</gene>
<dbReference type="GO" id="GO:0016787">
    <property type="term" value="F:hydrolase activity"/>
    <property type="evidence" value="ECO:0007669"/>
    <property type="project" value="InterPro"/>
</dbReference>
<dbReference type="AlphaFoldDB" id="A0A7S4PML4"/>
<feature type="domain" description="Serine/threonine specific protein phosphatases" evidence="1">
    <location>
        <begin position="304"/>
        <end position="600"/>
    </location>
</feature>
<evidence type="ECO:0000313" key="2">
    <source>
        <dbReference type="EMBL" id="CAE2339903.1"/>
    </source>
</evidence>
<dbReference type="Gene3D" id="3.60.21.10">
    <property type="match status" value="1"/>
</dbReference>
<name>A0A7S4PML4_GUITH</name>